<sequence length="386" mass="45075">MDIWKVVGRYGNVLVLSKKNSVLVLEINGKIPKVGESVRVWRNRLLTGKETRAKLLAHFDEELALKVFKTPGLLGFLCEVSSGFEKKYIHFLKMFVKHLVPGRFLRITEEKKKILKEFLPKALEAKAVAFPRKFSLREFFRFVDENFRKTAFDVDEKVLKRAISMRRVVLSNEDHDVYQIDLSFEKGIAKGRYMLIPFKERTLLIVFKKEVLPFVSFRVKDDADLSFLEDFLKGNVTVEKRGSSWSLIWRRKEVIEFDLPDREIIPKPEKISNQGVMDAVFLINDLLNEDVRFLSLPSFGISEIWWEKNSSRVILVVNTHRFGKVAADIFLEERNLSVRFYAERNLEELSSHAEELRKDLESIGLLAQLFFSRKDPMLWEGFNAYG</sequence>
<dbReference type="STRING" id="309803.CTN_1095"/>
<evidence type="ECO:0000313" key="2">
    <source>
        <dbReference type="Proteomes" id="UP000000445"/>
    </source>
</evidence>
<dbReference type="RefSeq" id="WP_015919587.1">
    <property type="nucleotide sequence ID" value="NC_011978.1"/>
</dbReference>
<dbReference type="KEGG" id="tna:CTN_1095"/>
<protein>
    <submittedName>
        <fullName evidence="1">Uncharacterized protein</fullName>
    </submittedName>
</protein>
<gene>
    <name evidence="1" type="ordered locus">CTN_1095</name>
</gene>
<evidence type="ECO:0000313" key="1">
    <source>
        <dbReference type="EMBL" id="ACM23271.1"/>
    </source>
</evidence>
<organism evidence="1 2">
    <name type="scientific">Thermotoga neapolitana (strain ATCC 49049 / DSM 4359 / NBRC 107923 / NS-E)</name>
    <dbReference type="NCBI Taxonomy" id="309803"/>
    <lineage>
        <taxon>Bacteria</taxon>
        <taxon>Thermotogati</taxon>
        <taxon>Thermotogota</taxon>
        <taxon>Thermotogae</taxon>
        <taxon>Thermotogales</taxon>
        <taxon>Thermotogaceae</taxon>
        <taxon>Thermotoga</taxon>
    </lineage>
</organism>
<keyword evidence="2" id="KW-1185">Reference proteome</keyword>
<dbReference type="Proteomes" id="UP000000445">
    <property type="component" value="Chromosome"/>
</dbReference>
<dbReference type="AlphaFoldDB" id="B9K8I8"/>
<accession>B9K8I8</accession>
<dbReference type="EMBL" id="CP000916">
    <property type="protein sequence ID" value="ACM23271.1"/>
    <property type="molecule type" value="Genomic_DNA"/>
</dbReference>
<name>B9K8I8_THENN</name>
<dbReference type="HOGENOM" id="CLU_715585_0_0_0"/>
<proteinExistence type="predicted"/>
<reference evidence="1 2" key="1">
    <citation type="journal article" date="2009" name="Biosci. Biotechnol. Biochem.">
        <title>WeGAS: a web-based microbial genome annotation system.</title>
        <authorList>
            <person name="Lee D."/>
            <person name="Seo H."/>
            <person name="Park C."/>
            <person name="Park K."/>
        </authorList>
    </citation>
    <scope>NUCLEOTIDE SEQUENCE [LARGE SCALE GENOMIC DNA]</scope>
    <source>
        <strain evidence="2">ATCC 49049 / DSM 4359 / NBRC 107923 / NS-E</strain>
    </source>
</reference>